<dbReference type="Pfam" id="PF00685">
    <property type="entry name" value="Sulfotransfer_1"/>
    <property type="match status" value="1"/>
</dbReference>
<comment type="caution">
    <text evidence="5">The sequence shown here is derived from an EMBL/GenBank/DDBJ whole genome shotgun (WGS) entry which is preliminary data.</text>
</comment>
<gene>
    <name evidence="5" type="ORF">HRI_001703800</name>
</gene>
<dbReference type="InterPro" id="IPR027417">
    <property type="entry name" value="P-loop_NTPase"/>
</dbReference>
<evidence type="ECO:0000313" key="6">
    <source>
        <dbReference type="Proteomes" id="UP001165190"/>
    </source>
</evidence>
<keyword evidence="2 3" id="KW-0808">Transferase</keyword>
<dbReference type="EC" id="2.8.2.-" evidence="3"/>
<evidence type="ECO:0000256" key="2">
    <source>
        <dbReference type="ARBA" id="ARBA00022679"/>
    </source>
</evidence>
<dbReference type="InterPro" id="IPR000863">
    <property type="entry name" value="Sulfotransferase_dom"/>
</dbReference>
<dbReference type="PANTHER" id="PTHR11783">
    <property type="entry name" value="SULFOTRANSFERASE SULT"/>
    <property type="match status" value="1"/>
</dbReference>
<reference evidence="5" key="1">
    <citation type="submission" date="2023-05" db="EMBL/GenBank/DDBJ databases">
        <title>Genome and transcriptome analyses reveal genes involved in the formation of fine ridges on petal epidermal cells in Hibiscus trionum.</title>
        <authorList>
            <person name="Koshimizu S."/>
            <person name="Masuda S."/>
            <person name="Ishii T."/>
            <person name="Shirasu K."/>
            <person name="Hoshino A."/>
            <person name="Arita M."/>
        </authorList>
    </citation>
    <scope>NUCLEOTIDE SEQUENCE</scope>
    <source>
        <strain evidence="5">Hamamatsu line</strain>
    </source>
</reference>
<sequence>MADQSNHPHPQSHTPIFTHFQGFWCRSEFVPNITSFQNHFQALDDDIVLASKPKAGTTWLKSLAFTILNRHRFPLSGSPLKTSNPHDIIPYFEMTHYNNGRIADFSGMSSPRLFATHLPYHALAESIKQSNARIVYVARNPLDIVVSMWHFERSKPERADWPLDECFEQFCRGEEEFGAFWDHIPGYRKQSTENPKKVLFLKYEEMKEDAVGEIKKMAEFMGFPFSVEEEKAGAIEEIAQFCSLSSLKNLEVNKNGALKTVSWNRPTKSFFRKGEAGDYVNFLSPEAVERFSKIVEEKLKGSGLTFKMCC</sequence>
<dbReference type="Gene3D" id="3.40.50.300">
    <property type="entry name" value="P-loop containing nucleotide triphosphate hydrolases"/>
    <property type="match status" value="1"/>
</dbReference>
<dbReference type="AlphaFoldDB" id="A0A9W7LZ83"/>
<dbReference type="Proteomes" id="UP001165190">
    <property type="component" value="Unassembled WGS sequence"/>
</dbReference>
<comment type="similarity">
    <text evidence="1 3">Belongs to the sulfotransferase 1 family.</text>
</comment>
<keyword evidence="6" id="KW-1185">Reference proteome</keyword>
<evidence type="ECO:0000313" key="5">
    <source>
        <dbReference type="EMBL" id="GMI80345.1"/>
    </source>
</evidence>
<dbReference type="OrthoDB" id="987709at2759"/>
<proteinExistence type="inferred from homology"/>
<organism evidence="5 6">
    <name type="scientific">Hibiscus trionum</name>
    <name type="common">Flower of an hour</name>
    <dbReference type="NCBI Taxonomy" id="183268"/>
    <lineage>
        <taxon>Eukaryota</taxon>
        <taxon>Viridiplantae</taxon>
        <taxon>Streptophyta</taxon>
        <taxon>Embryophyta</taxon>
        <taxon>Tracheophyta</taxon>
        <taxon>Spermatophyta</taxon>
        <taxon>Magnoliopsida</taxon>
        <taxon>eudicotyledons</taxon>
        <taxon>Gunneridae</taxon>
        <taxon>Pentapetalae</taxon>
        <taxon>rosids</taxon>
        <taxon>malvids</taxon>
        <taxon>Malvales</taxon>
        <taxon>Malvaceae</taxon>
        <taxon>Malvoideae</taxon>
        <taxon>Hibiscus</taxon>
    </lineage>
</organism>
<evidence type="ECO:0000256" key="3">
    <source>
        <dbReference type="RuleBase" id="RU361155"/>
    </source>
</evidence>
<evidence type="ECO:0000259" key="4">
    <source>
        <dbReference type="Pfam" id="PF00685"/>
    </source>
</evidence>
<accession>A0A9W7LZ83</accession>
<dbReference type="GO" id="GO:0008146">
    <property type="term" value="F:sulfotransferase activity"/>
    <property type="evidence" value="ECO:0007669"/>
    <property type="project" value="InterPro"/>
</dbReference>
<evidence type="ECO:0000256" key="1">
    <source>
        <dbReference type="ARBA" id="ARBA00005771"/>
    </source>
</evidence>
<dbReference type="SUPFAM" id="SSF52540">
    <property type="entry name" value="P-loop containing nucleoside triphosphate hydrolases"/>
    <property type="match status" value="1"/>
</dbReference>
<feature type="domain" description="Sulfotransferase" evidence="4">
    <location>
        <begin position="44"/>
        <end position="303"/>
    </location>
</feature>
<dbReference type="EMBL" id="BSYR01000017">
    <property type="protein sequence ID" value="GMI80345.1"/>
    <property type="molecule type" value="Genomic_DNA"/>
</dbReference>
<protein>
    <recommendedName>
        <fullName evidence="3">Sulfotransferase</fullName>
        <ecNumber evidence="3">2.8.2.-</ecNumber>
    </recommendedName>
</protein>
<name>A0A9W7LZ83_HIBTR</name>